<dbReference type="AlphaFoldDB" id="A0A172YC26"/>
<dbReference type="RefSeq" id="WP_064121739.1">
    <property type="nucleotide sequence ID" value="NZ_CP015243.1"/>
</dbReference>
<sequence length="578" mass="64823">MSLIHEERFERTLDALVSRHAGAARLEAWTFDDLESRRETERRLAEAGVKARIRSAYKPLLHWFLEDADLSGVRSIEVGYPVVAPPANRFLLEAYPLAALTGDAELSFTAIEGDGLDYIVELGYFDGRKERQRVFAPNHLHLDFVAETVLSPTGWERVDGDPTGHRLETDYERLFASAMHAVVTHDWGSEEPYFDELNVRVRLPIDDQRLPHGEEVLSLREALHEDIYFSLLEVFQLKSARPLGDRGLKPGQIVPEILPSDGPVELCIETRPLSLRGDPTPEQQRLETAERPLSMAQVRAELGRLDGVAFQALSRAGRLVEARYIEGGDVPVMISGGQHANETTGVVGALRAAHVLAERSGAHFTVAPLLNPDGYALHQRLSIDNPRHMHHAARYTALGDDLDYRLRGESEERLGEKRVRIEAERLSAAKLHVNLHGYPSHEWTRPLSGYVPRGFAAWTLPKGFFLIVRHHPDWEQAVEQLLDEVTSRLGRVPGLLAFNQAQIRCYQIHAKTMEFRFINGFPCLVLLDERDSAPITLITEYPDETIYGEAFIAGHTAQMETVLAAYDAFQGIAADGLD</sequence>
<keyword evidence="2" id="KW-1185">Reference proteome</keyword>
<name>A0A172YC26_9GAMM</name>
<evidence type="ECO:0000313" key="2">
    <source>
        <dbReference type="Proteomes" id="UP000077875"/>
    </source>
</evidence>
<dbReference type="STRING" id="376489.A5892_04200"/>
<dbReference type="Proteomes" id="UP000077875">
    <property type="component" value="Chromosome"/>
</dbReference>
<protein>
    <submittedName>
        <fullName evidence="1">Peptidase M14</fullName>
    </submittedName>
</protein>
<evidence type="ECO:0000313" key="1">
    <source>
        <dbReference type="EMBL" id="ANF56768.1"/>
    </source>
</evidence>
<dbReference type="KEGG" id="haa:A5892_04200"/>
<dbReference type="Gene3D" id="3.40.630.10">
    <property type="entry name" value="Zn peptidases"/>
    <property type="match status" value="1"/>
</dbReference>
<accession>A0A172YC26</accession>
<dbReference type="SUPFAM" id="SSF53187">
    <property type="entry name" value="Zn-dependent exopeptidases"/>
    <property type="match status" value="1"/>
</dbReference>
<reference evidence="1 2" key="1">
    <citation type="submission" date="2016-04" db="EMBL/GenBank/DDBJ databases">
        <title>Complete Genome Sequence of Halotalea alkalilenta IHB B 13600.</title>
        <authorList>
            <person name="Swarnkar M.K."/>
            <person name="Sharma A."/>
            <person name="Kaushal K."/>
            <person name="Soni R."/>
            <person name="Rana S."/>
            <person name="Singh A.K."/>
            <person name="Gulati A."/>
        </authorList>
    </citation>
    <scope>NUCLEOTIDE SEQUENCE [LARGE SCALE GENOMIC DNA]</scope>
    <source>
        <strain evidence="1 2">IHB B 13600</strain>
    </source>
</reference>
<proteinExistence type="predicted"/>
<dbReference type="EMBL" id="CP015243">
    <property type="protein sequence ID" value="ANF56768.1"/>
    <property type="molecule type" value="Genomic_DNA"/>
</dbReference>
<organism evidence="1 2">
    <name type="scientific">Halotalea alkalilenta</name>
    <dbReference type="NCBI Taxonomy" id="376489"/>
    <lineage>
        <taxon>Bacteria</taxon>
        <taxon>Pseudomonadati</taxon>
        <taxon>Pseudomonadota</taxon>
        <taxon>Gammaproteobacteria</taxon>
        <taxon>Oceanospirillales</taxon>
        <taxon>Halomonadaceae</taxon>
        <taxon>Halotalea</taxon>
    </lineage>
</organism>
<gene>
    <name evidence="1" type="ORF">A5892_04200</name>
</gene>